<dbReference type="InterPro" id="IPR000340">
    <property type="entry name" value="Dual-sp_phosphatase_cat-dom"/>
</dbReference>
<dbReference type="GO" id="GO:0004722">
    <property type="term" value="F:protein serine/threonine phosphatase activity"/>
    <property type="evidence" value="ECO:0007669"/>
    <property type="project" value="UniProtKB-EC"/>
</dbReference>
<sequence>MTSLAQEVLPNIWIGGFAAMESKKFLKKNGIRRILSLGHFKQIYSTADFIHKIIAITDNPESNIIRLFPETNTFIQGAIDHNEPILVHCLAGVSRSPTAVAAYLMHRDRCHWKLALATLKQVRPFIDPNPGFKQQLQLYQAMDYQFDPSHPAYAKHILCHPYDAAHLGHAEYNGNGDHSP</sequence>
<dbReference type="GO" id="GO:0004725">
    <property type="term" value="F:protein tyrosine phosphatase activity"/>
    <property type="evidence" value="ECO:0007669"/>
    <property type="project" value="TreeGrafter"/>
</dbReference>
<accession>A0A1X2GIJ9</accession>
<dbReference type="STRING" id="101127.A0A1X2GIJ9"/>
<dbReference type="OrthoDB" id="2017893at2759"/>
<evidence type="ECO:0000256" key="3">
    <source>
        <dbReference type="ARBA" id="ARBA00022912"/>
    </source>
</evidence>
<dbReference type="Pfam" id="PF00782">
    <property type="entry name" value="DSPc"/>
    <property type="match status" value="1"/>
</dbReference>
<comment type="caution">
    <text evidence="8">The sequence shown here is derived from an EMBL/GenBank/DDBJ whole genome shotgun (WGS) entry which is preliminary data.</text>
</comment>
<evidence type="ECO:0000259" key="6">
    <source>
        <dbReference type="PROSITE" id="PS50054"/>
    </source>
</evidence>
<dbReference type="AlphaFoldDB" id="A0A1X2GIJ9"/>
<dbReference type="InterPro" id="IPR016130">
    <property type="entry name" value="Tyr_Pase_AS"/>
</dbReference>
<evidence type="ECO:0000259" key="7">
    <source>
        <dbReference type="PROSITE" id="PS50056"/>
    </source>
</evidence>
<dbReference type="InterPro" id="IPR020422">
    <property type="entry name" value="TYR_PHOSPHATASE_DUAL_dom"/>
</dbReference>
<dbReference type="EMBL" id="MCGT01000014">
    <property type="protein sequence ID" value="ORX53939.1"/>
    <property type="molecule type" value="Genomic_DNA"/>
</dbReference>
<evidence type="ECO:0000256" key="2">
    <source>
        <dbReference type="ARBA" id="ARBA00022801"/>
    </source>
</evidence>
<comment type="catalytic activity">
    <reaction evidence="5">
        <text>O-phospho-L-threonyl-[protein] + H2O = L-threonyl-[protein] + phosphate</text>
        <dbReference type="Rhea" id="RHEA:47004"/>
        <dbReference type="Rhea" id="RHEA-COMP:11060"/>
        <dbReference type="Rhea" id="RHEA-COMP:11605"/>
        <dbReference type="ChEBI" id="CHEBI:15377"/>
        <dbReference type="ChEBI" id="CHEBI:30013"/>
        <dbReference type="ChEBI" id="CHEBI:43474"/>
        <dbReference type="ChEBI" id="CHEBI:61977"/>
        <dbReference type="EC" id="3.1.3.16"/>
    </reaction>
</comment>
<proteinExistence type="inferred from homology"/>
<dbReference type="SMART" id="SM00195">
    <property type="entry name" value="DSPc"/>
    <property type="match status" value="1"/>
</dbReference>
<evidence type="ECO:0000313" key="8">
    <source>
        <dbReference type="EMBL" id="ORX53939.1"/>
    </source>
</evidence>
<keyword evidence="9" id="KW-1185">Reference proteome</keyword>
<evidence type="ECO:0000256" key="5">
    <source>
        <dbReference type="ARBA" id="ARBA00048336"/>
    </source>
</evidence>
<dbReference type="PROSITE" id="PS00383">
    <property type="entry name" value="TYR_PHOSPHATASE_1"/>
    <property type="match status" value="1"/>
</dbReference>
<comment type="similarity">
    <text evidence="1">Belongs to the protein-tyrosine phosphatase family. Non-receptor class dual specificity subfamily.</text>
</comment>
<dbReference type="Gene3D" id="3.90.190.10">
    <property type="entry name" value="Protein tyrosine phosphatase superfamily"/>
    <property type="match status" value="1"/>
</dbReference>
<evidence type="ECO:0000313" key="9">
    <source>
        <dbReference type="Proteomes" id="UP000242146"/>
    </source>
</evidence>
<dbReference type="PANTHER" id="PTHR45948:SF2">
    <property type="entry name" value="DUAL SPECIFICITY PROTEIN PHOSPHATASE"/>
    <property type="match status" value="1"/>
</dbReference>
<comment type="catalytic activity">
    <reaction evidence="4">
        <text>O-phospho-L-seryl-[protein] + H2O = L-seryl-[protein] + phosphate</text>
        <dbReference type="Rhea" id="RHEA:20629"/>
        <dbReference type="Rhea" id="RHEA-COMP:9863"/>
        <dbReference type="Rhea" id="RHEA-COMP:11604"/>
        <dbReference type="ChEBI" id="CHEBI:15377"/>
        <dbReference type="ChEBI" id="CHEBI:29999"/>
        <dbReference type="ChEBI" id="CHEBI:43474"/>
        <dbReference type="ChEBI" id="CHEBI:83421"/>
        <dbReference type="EC" id="3.1.3.16"/>
    </reaction>
</comment>
<feature type="domain" description="Tyrosine specific protein phosphatases" evidence="7">
    <location>
        <begin position="65"/>
        <end position="124"/>
    </location>
</feature>
<evidence type="ECO:0000256" key="1">
    <source>
        <dbReference type="ARBA" id="ARBA00008601"/>
    </source>
</evidence>
<gene>
    <name evidence="8" type="ORF">DM01DRAFT_266879</name>
</gene>
<name>A0A1X2GIJ9_9FUNG</name>
<reference evidence="8 9" key="1">
    <citation type="submission" date="2016-07" db="EMBL/GenBank/DDBJ databases">
        <title>Pervasive Adenine N6-methylation of Active Genes in Fungi.</title>
        <authorList>
            <consortium name="DOE Joint Genome Institute"/>
            <person name="Mondo S.J."/>
            <person name="Dannebaum R.O."/>
            <person name="Kuo R.C."/>
            <person name="Labutti K."/>
            <person name="Haridas S."/>
            <person name="Kuo A."/>
            <person name="Salamov A."/>
            <person name="Ahrendt S.R."/>
            <person name="Lipzen A."/>
            <person name="Sullivan W."/>
            <person name="Andreopoulos W.B."/>
            <person name="Clum A."/>
            <person name="Lindquist E."/>
            <person name="Daum C."/>
            <person name="Ramamoorthy G.K."/>
            <person name="Gryganskyi A."/>
            <person name="Culley D."/>
            <person name="Magnuson J.K."/>
            <person name="James T.Y."/>
            <person name="O'Malley M.A."/>
            <person name="Stajich J.E."/>
            <person name="Spatafora J.W."/>
            <person name="Visel A."/>
            <person name="Grigoriev I.V."/>
        </authorList>
    </citation>
    <scope>NUCLEOTIDE SEQUENCE [LARGE SCALE GENOMIC DNA]</scope>
    <source>
        <strain evidence="8 9">NRRL 3301</strain>
    </source>
</reference>
<dbReference type="PROSITE" id="PS50054">
    <property type="entry name" value="TYR_PHOSPHATASE_DUAL"/>
    <property type="match status" value="1"/>
</dbReference>
<evidence type="ECO:0000256" key="4">
    <source>
        <dbReference type="ARBA" id="ARBA00047761"/>
    </source>
</evidence>
<dbReference type="Proteomes" id="UP000242146">
    <property type="component" value="Unassembled WGS sequence"/>
</dbReference>
<dbReference type="InterPro" id="IPR029021">
    <property type="entry name" value="Prot-tyrosine_phosphatase-like"/>
</dbReference>
<protein>
    <submittedName>
        <fullName evidence="8">Phosphatases II</fullName>
    </submittedName>
</protein>
<dbReference type="SUPFAM" id="SSF52799">
    <property type="entry name" value="(Phosphotyrosine protein) phosphatases II"/>
    <property type="match status" value="1"/>
</dbReference>
<dbReference type="PANTHER" id="PTHR45948">
    <property type="entry name" value="DUAL SPECIFICITY PROTEIN PHOSPHATASE DDB_G0269404-RELATED"/>
    <property type="match status" value="1"/>
</dbReference>
<keyword evidence="3" id="KW-0904">Protein phosphatase</keyword>
<organism evidence="8 9">
    <name type="scientific">Hesseltinella vesiculosa</name>
    <dbReference type="NCBI Taxonomy" id="101127"/>
    <lineage>
        <taxon>Eukaryota</taxon>
        <taxon>Fungi</taxon>
        <taxon>Fungi incertae sedis</taxon>
        <taxon>Mucoromycota</taxon>
        <taxon>Mucoromycotina</taxon>
        <taxon>Mucoromycetes</taxon>
        <taxon>Mucorales</taxon>
        <taxon>Cunninghamellaceae</taxon>
        <taxon>Hesseltinella</taxon>
    </lineage>
</organism>
<keyword evidence="2" id="KW-0378">Hydrolase</keyword>
<dbReference type="GO" id="GO:0007165">
    <property type="term" value="P:signal transduction"/>
    <property type="evidence" value="ECO:0007669"/>
    <property type="project" value="TreeGrafter"/>
</dbReference>
<dbReference type="GO" id="GO:0005829">
    <property type="term" value="C:cytosol"/>
    <property type="evidence" value="ECO:0007669"/>
    <property type="project" value="TreeGrafter"/>
</dbReference>
<dbReference type="InterPro" id="IPR000387">
    <property type="entry name" value="Tyr_Pase_dom"/>
</dbReference>
<dbReference type="PROSITE" id="PS50056">
    <property type="entry name" value="TYR_PHOSPHATASE_2"/>
    <property type="match status" value="1"/>
</dbReference>
<dbReference type="CDD" id="cd14498">
    <property type="entry name" value="DSP"/>
    <property type="match status" value="1"/>
</dbReference>
<feature type="domain" description="Tyrosine-protein phosphatase" evidence="6">
    <location>
        <begin position="4"/>
        <end position="145"/>
    </location>
</feature>